<keyword evidence="1" id="KW-0472">Membrane</keyword>
<dbReference type="EMBL" id="JACHNB010000001">
    <property type="protein sequence ID" value="MBB4742702.1"/>
    <property type="molecule type" value="Genomic_DNA"/>
</dbReference>
<dbReference type="AlphaFoldDB" id="A0A7W7H2Z0"/>
<keyword evidence="3" id="KW-1185">Reference proteome</keyword>
<comment type="caution">
    <text evidence="2">The sequence shown here is derived from an EMBL/GenBank/DDBJ whole genome shotgun (WGS) entry which is preliminary data.</text>
</comment>
<evidence type="ECO:0000313" key="3">
    <source>
        <dbReference type="Proteomes" id="UP000546162"/>
    </source>
</evidence>
<gene>
    <name evidence="2" type="ORF">BJY16_006161</name>
</gene>
<feature type="transmembrane region" description="Helical" evidence="1">
    <location>
        <begin position="6"/>
        <end position="31"/>
    </location>
</feature>
<reference evidence="2 3" key="1">
    <citation type="submission" date="2020-08" db="EMBL/GenBank/DDBJ databases">
        <title>Sequencing the genomes of 1000 actinobacteria strains.</title>
        <authorList>
            <person name="Klenk H.-P."/>
        </authorList>
    </citation>
    <scope>NUCLEOTIDE SEQUENCE [LARGE SCALE GENOMIC DNA]</scope>
    <source>
        <strain evidence="2 3">DSM 45809</strain>
    </source>
</reference>
<evidence type="ECO:0000313" key="2">
    <source>
        <dbReference type="EMBL" id="MBB4742702.1"/>
    </source>
</evidence>
<sequence>MADTTVWTPVIAGGIGVLGAVLGALVTHLGTSRRDEQQGRRQRAEKLRDTRAALFLDLMEFLENLDNRLLVDLSQRDGFLDQMPDVQHPGRLSARVDLYADPDLRRAWARVVDAEYAIRSEWDDPTGENPHELIEDARTAVATVQGLLRERVATLA</sequence>
<dbReference type="Proteomes" id="UP000546162">
    <property type="component" value="Unassembled WGS sequence"/>
</dbReference>
<accession>A0A7W7H2Z0</accession>
<evidence type="ECO:0000256" key="1">
    <source>
        <dbReference type="SAM" id="Phobius"/>
    </source>
</evidence>
<keyword evidence="1" id="KW-1133">Transmembrane helix</keyword>
<dbReference type="RefSeq" id="WP_185043034.1">
    <property type="nucleotide sequence ID" value="NZ_BAABFG010000005.1"/>
</dbReference>
<protein>
    <submittedName>
        <fullName evidence="2">Uncharacterized protein</fullName>
    </submittedName>
</protein>
<proteinExistence type="predicted"/>
<organism evidence="2 3">
    <name type="scientific">Actinoplanes octamycinicus</name>
    <dbReference type="NCBI Taxonomy" id="135948"/>
    <lineage>
        <taxon>Bacteria</taxon>
        <taxon>Bacillati</taxon>
        <taxon>Actinomycetota</taxon>
        <taxon>Actinomycetes</taxon>
        <taxon>Micromonosporales</taxon>
        <taxon>Micromonosporaceae</taxon>
        <taxon>Actinoplanes</taxon>
    </lineage>
</organism>
<keyword evidence="1" id="KW-0812">Transmembrane</keyword>
<name>A0A7W7H2Z0_9ACTN</name>